<comment type="caution">
    <text evidence="2">The sequence shown here is derived from an EMBL/GenBank/DDBJ whole genome shotgun (WGS) entry which is preliminary data.</text>
</comment>
<dbReference type="PROSITE" id="PS50846">
    <property type="entry name" value="HMA_2"/>
    <property type="match status" value="1"/>
</dbReference>
<dbReference type="RefSeq" id="WP_035130795.1">
    <property type="nucleotide sequence ID" value="NZ_JBQHQR010000011.1"/>
</dbReference>
<feature type="domain" description="HMA" evidence="1">
    <location>
        <begin position="1"/>
        <end position="67"/>
    </location>
</feature>
<accession>A0A084JF28</accession>
<reference evidence="2 3" key="1">
    <citation type="submission" date="2014-07" db="EMBL/GenBank/DDBJ databases">
        <title>Draft genome of Clostridium sulfidigenes 113A isolated from sediments associated with methane hydrate from Krishna Godavari basin.</title>
        <authorList>
            <person name="Honkalas V.S."/>
            <person name="Dabir A.P."/>
            <person name="Arora P."/>
            <person name="Dhakephalkar P.K."/>
        </authorList>
    </citation>
    <scope>NUCLEOTIDE SEQUENCE [LARGE SCALE GENOMIC DNA]</scope>
    <source>
        <strain evidence="2 3">113A</strain>
    </source>
</reference>
<protein>
    <submittedName>
        <fullName evidence="2">Ferredoxin</fullName>
    </submittedName>
</protein>
<dbReference type="InterPro" id="IPR006121">
    <property type="entry name" value="HMA_dom"/>
</dbReference>
<gene>
    <name evidence="2" type="ORF">IO99_04645</name>
</gene>
<evidence type="ECO:0000313" key="3">
    <source>
        <dbReference type="Proteomes" id="UP000028542"/>
    </source>
</evidence>
<dbReference type="GO" id="GO:0046872">
    <property type="term" value="F:metal ion binding"/>
    <property type="evidence" value="ECO:0007669"/>
    <property type="project" value="InterPro"/>
</dbReference>
<dbReference type="InterPro" id="IPR036163">
    <property type="entry name" value="HMA_dom_sf"/>
</dbReference>
<dbReference type="EMBL" id="JPMD01000010">
    <property type="protein sequence ID" value="KEZ87562.1"/>
    <property type="molecule type" value="Genomic_DNA"/>
</dbReference>
<dbReference type="Proteomes" id="UP000028542">
    <property type="component" value="Unassembled WGS sequence"/>
</dbReference>
<sequence>MKTTLKVCDMVTSKDVTRVKNAISANEGVIACGIHKAKKEVEIVYDNYFINIEDIIESIENSGYTVI</sequence>
<dbReference type="STRING" id="318464.IO99_04645"/>
<dbReference type="SUPFAM" id="SSF55008">
    <property type="entry name" value="HMA, heavy metal-associated domain"/>
    <property type="match status" value="1"/>
</dbReference>
<dbReference type="Gene3D" id="3.30.70.100">
    <property type="match status" value="1"/>
</dbReference>
<organism evidence="2 3">
    <name type="scientific">Clostridium sulfidigenes</name>
    <dbReference type="NCBI Taxonomy" id="318464"/>
    <lineage>
        <taxon>Bacteria</taxon>
        <taxon>Bacillati</taxon>
        <taxon>Bacillota</taxon>
        <taxon>Clostridia</taxon>
        <taxon>Eubacteriales</taxon>
        <taxon>Clostridiaceae</taxon>
        <taxon>Clostridium</taxon>
    </lineage>
</organism>
<proteinExistence type="predicted"/>
<name>A0A084JF28_9CLOT</name>
<dbReference type="AlphaFoldDB" id="A0A084JF28"/>
<evidence type="ECO:0000259" key="1">
    <source>
        <dbReference type="PROSITE" id="PS50846"/>
    </source>
</evidence>
<keyword evidence="3" id="KW-1185">Reference proteome</keyword>
<evidence type="ECO:0000313" key="2">
    <source>
        <dbReference type="EMBL" id="KEZ87562.1"/>
    </source>
</evidence>
<dbReference type="eggNOG" id="COG2608">
    <property type="taxonomic scope" value="Bacteria"/>
</dbReference>